<dbReference type="STRING" id="6412.T1EXA6"/>
<dbReference type="Proteomes" id="UP000015101">
    <property type="component" value="Unassembled WGS sequence"/>
</dbReference>
<dbReference type="SUPFAM" id="SSF53474">
    <property type="entry name" value="alpha/beta-Hydrolases"/>
    <property type="match status" value="1"/>
</dbReference>
<dbReference type="GO" id="GO:0047372">
    <property type="term" value="F:monoacylglycerol lipase activity"/>
    <property type="evidence" value="ECO:0000318"/>
    <property type="project" value="GO_Central"/>
</dbReference>
<dbReference type="HOGENOM" id="CLU_026209_7_1_1"/>
<evidence type="ECO:0000256" key="1">
    <source>
        <dbReference type="SAM" id="Phobius"/>
    </source>
</evidence>
<name>T1EXA6_HELRO</name>
<feature type="transmembrane region" description="Helical" evidence="1">
    <location>
        <begin position="106"/>
        <end position="125"/>
    </location>
</feature>
<dbReference type="eggNOG" id="KOG1455">
    <property type="taxonomic scope" value="Eukaryota"/>
</dbReference>
<dbReference type="EMBL" id="KB097700">
    <property type="protein sequence ID" value="ESN91727.1"/>
    <property type="molecule type" value="Genomic_DNA"/>
</dbReference>
<keyword evidence="5" id="KW-1185">Reference proteome</keyword>
<reference evidence="3 5" key="2">
    <citation type="journal article" date="2013" name="Nature">
        <title>Insights into bilaterian evolution from three spiralian genomes.</title>
        <authorList>
            <person name="Simakov O."/>
            <person name="Marletaz F."/>
            <person name="Cho S.J."/>
            <person name="Edsinger-Gonzales E."/>
            <person name="Havlak P."/>
            <person name="Hellsten U."/>
            <person name="Kuo D.H."/>
            <person name="Larsson T."/>
            <person name="Lv J."/>
            <person name="Arendt D."/>
            <person name="Savage R."/>
            <person name="Osoegawa K."/>
            <person name="de Jong P."/>
            <person name="Grimwood J."/>
            <person name="Chapman J.A."/>
            <person name="Shapiro H."/>
            <person name="Aerts A."/>
            <person name="Otillar R.P."/>
            <person name="Terry A.Y."/>
            <person name="Boore J.L."/>
            <person name="Grigoriev I.V."/>
            <person name="Lindberg D.R."/>
            <person name="Seaver E.C."/>
            <person name="Weisblat D.A."/>
            <person name="Putnam N.H."/>
            <person name="Rokhsar D.S."/>
        </authorList>
    </citation>
    <scope>NUCLEOTIDE SEQUENCE</scope>
</reference>
<dbReference type="RefSeq" id="XP_009030542.1">
    <property type="nucleotide sequence ID" value="XM_009032294.1"/>
</dbReference>
<dbReference type="EMBL" id="AMQM01002175">
    <property type="status" value="NOT_ANNOTATED_CDS"/>
    <property type="molecule type" value="Genomic_DNA"/>
</dbReference>
<dbReference type="ESTHER" id="helro-t1exa6">
    <property type="family name" value="Monoglyceridelipase_lysophospholip"/>
</dbReference>
<sequence>MNIDVKDDFIQSRHGHKLFCKYWKPVQKNEEKPKHLVFIAHGASEHCQTFDEIAIKLAQNNNFVFAHDHAGHGKSEGQRVYIEDFNIFVDDIIDHIEKIKKEYSDIPCFIIGYSMGGSMTILTALRIPQLISGIVLIAPAIILTNFAPILTVMLWYQLVSVVYPRAHVVYINVEDIVKDKGEIEKYKKDDLIWTGKLTAGLMKCSMKACGEINSRMKEVKIAFLLMHGTSDKICSIEGSQMFFETASSEDKTFKKYEDGYHQLFTEPNGAVDDFIEWINKR</sequence>
<evidence type="ECO:0000259" key="2">
    <source>
        <dbReference type="Pfam" id="PF12146"/>
    </source>
</evidence>
<dbReference type="CTD" id="20201206"/>
<dbReference type="InterPro" id="IPR051044">
    <property type="entry name" value="MAG_DAG_Lipase"/>
</dbReference>
<accession>T1EXA6</accession>
<organism evidence="4 5">
    <name type="scientific">Helobdella robusta</name>
    <name type="common">Californian leech</name>
    <dbReference type="NCBI Taxonomy" id="6412"/>
    <lineage>
        <taxon>Eukaryota</taxon>
        <taxon>Metazoa</taxon>
        <taxon>Spiralia</taxon>
        <taxon>Lophotrochozoa</taxon>
        <taxon>Annelida</taxon>
        <taxon>Clitellata</taxon>
        <taxon>Hirudinea</taxon>
        <taxon>Rhynchobdellida</taxon>
        <taxon>Glossiphoniidae</taxon>
        <taxon>Helobdella</taxon>
    </lineage>
</organism>
<evidence type="ECO:0000313" key="5">
    <source>
        <dbReference type="Proteomes" id="UP000015101"/>
    </source>
</evidence>
<keyword evidence="1" id="KW-0812">Transmembrane</keyword>
<gene>
    <name evidence="4" type="primary">20201206</name>
    <name evidence="3" type="ORF">HELRODRAFT_165794</name>
</gene>
<dbReference type="GO" id="GO:0016020">
    <property type="term" value="C:membrane"/>
    <property type="evidence" value="ECO:0000318"/>
    <property type="project" value="GO_Central"/>
</dbReference>
<dbReference type="OMA" id="NDVSWTF"/>
<protein>
    <recommendedName>
        <fullName evidence="2">Serine aminopeptidase S33 domain-containing protein</fullName>
    </recommendedName>
</protein>
<keyword evidence="1" id="KW-1133">Transmembrane helix</keyword>
<dbReference type="PANTHER" id="PTHR11614">
    <property type="entry name" value="PHOSPHOLIPASE-RELATED"/>
    <property type="match status" value="1"/>
</dbReference>
<keyword evidence="1" id="KW-0472">Membrane</keyword>
<reference evidence="4" key="3">
    <citation type="submission" date="2015-06" db="UniProtKB">
        <authorList>
            <consortium name="EnsemblMetazoa"/>
        </authorList>
    </citation>
    <scope>IDENTIFICATION</scope>
</reference>
<dbReference type="InterPro" id="IPR029058">
    <property type="entry name" value="AB_hydrolase_fold"/>
</dbReference>
<feature type="domain" description="Serine aminopeptidase S33" evidence="2">
    <location>
        <begin position="32"/>
        <end position="268"/>
    </location>
</feature>
<dbReference type="PRINTS" id="PR00111">
    <property type="entry name" value="ABHYDROLASE"/>
</dbReference>
<reference evidence="5" key="1">
    <citation type="submission" date="2012-12" db="EMBL/GenBank/DDBJ databases">
        <authorList>
            <person name="Hellsten U."/>
            <person name="Grimwood J."/>
            <person name="Chapman J.A."/>
            <person name="Shapiro H."/>
            <person name="Aerts A."/>
            <person name="Otillar R.P."/>
            <person name="Terry A.Y."/>
            <person name="Boore J.L."/>
            <person name="Simakov O."/>
            <person name="Marletaz F."/>
            <person name="Cho S.-J."/>
            <person name="Edsinger-Gonzales E."/>
            <person name="Havlak P."/>
            <person name="Kuo D.-H."/>
            <person name="Larsson T."/>
            <person name="Lv J."/>
            <person name="Arendt D."/>
            <person name="Savage R."/>
            <person name="Osoegawa K."/>
            <person name="de Jong P."/>
            <person name="Lindberg D.R."/>
            <person name="Seaver E.C."/>
            <person name="Weisblat D.A."/>
            <person name="Putnam N.H."/>
            <person name="Grigoriev I.V."/>
            <person name="Rokhsar D.S."/>
        </authorList>
    </citation>
    <scope>NUCLEOTIDE SEQUENCE</scope>
</reference>
<dbReference type="InterPro" id="IPR000073">
    <property type="entry name" value="AB_hydrolase_1"/>
</dbReference>
<dbReference type="InParanoid" id="T1EXA6"/>
<dbReference type="Pfam" id="PF12146">
    <property type="entry name" value="Hydrolase_4"/>
    <property type="match status" value="1"/>
</dbReference>
<evidence type="ECO:0000313" key="3">
    <source>
        <dbReference type="EMBL" id="ESN91727.1"/>
    </source>
</evidence>
<dbReference type="AlphaFoldDB" id="T1EXA6"/>
<dbReference type="InterPro" id="IPR022742">
    <property type="entry name" value="Hydrolase_4"/>
</dbReference>
<dbReference type="Gene3D" id="3.40.50.1820">
    <property type="entry name" value="alpha/beta hydrolase"/>
    <property type="match status" value="1"/>
</dbReference>
<dbReference type="FunFam" id="3.40.50.1820:FF:000117">
    <property type="entry name" value="Monoglyceride lipase, putative"/>
    <property type="match status" value="1"/>
</dbReference>
<dbReference type="OrthoDB" id="2498029at2759"/>
<feature type="transmembrane region" description="Helical" evidence="1">
    <location>
        <begin position="131"/>
        <end position="156"/>
    </location>
</feature>
<dbReference type="GeneID" id="20201206"/>
<dbReference type="KEGG" id="hro:HELRODRAFT_165794"/>
<dbReference type="EnsemblMetazoa" id="HelroT165794">
    <property type="protein sequence ID" value="HelroP165794"/>
    <property type="gene ID" value="HelroG165794"/>
</dbReference>
<proteinExistence type="predicted"/>
<evidence type="ECO:0000313" key="4">
    <source>
        <dbReference type="EnsemblMetazoa" id="HelroP165794"/>
    </source>
</evidence>